<gene>
    <name evidence="1" type="ORF">CN613_14235</name>
</gene>
<accession>A0A2B5HQH3</accession>
<name>A0A2B5HQH3_9BACI</name>
<dbReference type="EMBL" id="NUDP01000050">
    <property type="protein sequence ID" value="PEM68578.1"/>
    <property type="molecule type" value="Genomic_DNA"/>
</dbReference>
<sequence length="104" mass="12832">MIIVDGSWTFDTDLMIQYADTDKEERTSYERDMLNQFRKYSYWRYCQIRDCVNPRKCKRLKLIDVRERLQDEEKLKFTIDILKISSEEVFFILDFIETYFELVS</sequence>
<proteinExistence type="predicted"/>
<evidence type="ECO:0000313" key="2">
    <source>
        <dbReference type="Proteomes" id="UP000219775"/>
    </source>
</evidence>
<dbReference type="RefSeq" id="WP_097786559.1">
    <property type="nucleotide sequence ID" value="NZ_JBCNAX010000004.1"/>
</dbReference>
<evidence type="ECO:0000313" key="1">
    <source>
        <dbReference type="EMBL" id="PEM68578.1"/>
    </source>
</evidence>
<comment type="caution">
    <text evidence="1">The sequence shown here is derived from an EMBL/GenBank/DDBJ whole genome shotgun (WGS) entry which is preliminary data.</text>
</comment>
<reference evidence="1 2" key="1">
    <citation type="submission" date="2017-09" db="EMBL/GenBank/DDBJ databases">
        <title>Large-scale bioinformatics analysis of Bacillus genomes uncovers conserved roles of natural products in bacterial physiology.</title>
        <authorList>
            <consortium name="Agbiome Team Llc"/>
            <person name="Bleich R.M."/>
            <person name="Grubbs K.J."/>
            <person name="Santa Maria K.C."/>
            <person name="Allen S.E."/>
            <person name="Farag S."/>
            <person name="Shank E.A."/>
            <person name="Bowers A."/>
        </authorList>
    </citation>
    <scope>NUCLEOTIDE SEQUENCE [LARGE SCALE GENOMIC DNA]</scope>
    <source>
        <strain evidence="1 2">AFS009893</strain>
    </source>
</reference>
<protein>
    <submittedName>
        <fullName evidence="1">Uncharacterized protein</fullName>
    </submittedName>
</protein>
<dbReference type="AlphaFoldDB" id="A0A2B5HQH3"/>
<organism evidence="1 2">
    <name type="scientific">Bacillus pseudomycoides</name>
    <dbReference type="NCBI Taxonomy" id="64104"/>
    <lineage>
        <taxon>Bacteria</taxon>
        <taxon>Bacillati</taxon>
        <taxon>Bacillota</taxon>
        <taxon>Bacilli</taxon>
        <taxon>Bacillales</taxon>
        <taxon>Bacillaceae</taxon>
        <taxon>Bacillus</taxon>
        <taxon>Bacillus cereus group</taxon>
    </lineage>
</organism>
<dbReference type="Proteomes" id="UP000219775">
    <property type="component" value="Unassembled WGS sequence"/>
</dbReference>